<evidence type="ECO:0000256" key="1">
    <source>
        <dbReference type="ARBA" id="ARBA00010285"/>
    </source>
</evidence>
<feature type="domain" description="Dinitrogenase iron-molybdenum cofactor biosynthesis" evidence="3">
    <location>
        <begin position="112"/>
        <end position="197"/>
    </location>
</feature>
<dbReference type="CDD" id="cd00853">
    <property type="entry name" value="NifX"/>
    <property type="match status" value="1"/>
</dbReference>
<dbReference type="PANTHER" id="PTHR33937">
    <property type="entry name" value="IRON-MOLYBDENUM PROTEIN-RELATED-RELATED"/>
    <property type="match status" value="1"/>
</dbReference>
<dbReference type="InterPro" id="IPR034169">
    <property type="entry name" value="NifX-like"/>
</dbReference>
<reference evidence="5 6" key="1">
    <citation type="submission" date="2019-03" db="EMBL/GenBank/DDBJ databases">
        <title>Genomic Encyclopedia of Type Strains, Phase IV (KMG-IV): sequencing the most valuable type-strain genomes for metagenomic binning, comparative biology and taxonomic classification.</title>
        <authorList>
            <person name="Goeker M."/>
        </authorList>
    </citation>
    <scope>NUCLEOTIDE SEQUENCE [LARGE SCALE GENOMIC DNA]</scope>
    <source>
        <strain evidence="5 6">DSM 13587</strain>
    </source>
</reference>
<dbReference type="Pfam" id="PF16844">
    <property type="entry name" value="DIMCO_N"/>
    <property type="match status" value="1"/>
</dbReference>
<dbReference type="AlphaFoldDB" id="A0A4R3MZM5"/>
<name>A0A4R3MZM5_9GAMM</name>
<evidence type="ECO:0000256" key="2">
    <source>
        <dbReference type="ARBA" id="ARBA00023231"/>
    </source>
</evidence>
<evidence type="ECO:0000313" key="6">
    <source>
        <dbReference type="Proteomes" id="UP000295717"/>
    </source>
</evidence>
<dbReference type="EMBL" id="SMAO01000007">
    <property type="protein sequence ID" value="TCT19789.1"/>
    <property type="molecule type" value="Genomic_DNA"/>
</dbReference>
<protein>
    <submittedName>
        <fullName evidence="5">Nitrogen fixation protein NifX</fullName>
    </submittedName>
</protein>
<dbReference type="InterPro" id="IPR038127">
    <property type="entry name" value="NafY_N_sf"/>
</dbReference>
<sequence length="235" mass="24973">MPNASLSDDIALRIGLAARTLPDTDPARLLRVLADAVGLPPTAERLAGLKVKDLKQAASGDLADLDMDALRAALAILKGEAGLQLAPLPPTDPYIEGEMPDSIRVACASNGGEELDGHFGAARHFLIYQVSATESRLIDVRTVDESQAGDDRNAYRAELIADCQVLYVASIGGPAAAKVIKRDIHPIKDADGGSARKRMLALQPILASNPPPWLAKAMGQAPEARVRFEREEVEA</sequence>
<dbReference type="RefSeq" id="WP_132977831.1">
    <property type="nucleotide sequence ID" value="NZ_SMAO01000007.1"/>
</dbReference>
<dbReference type="InterPro" id="IPR003731">
    <property type="entry name" value="Di-Nase_FeMo-co_biosynth"/>
</dbReference>
<accession>A0A4R3MZM5</accession>
<dbReference type="InterPro" id="IPR031763">
    <property type="entry name" value="NafY_N"/>
</dbReference>
<dbReference type="Gene3D" id="3.30.420.130">
    <property type="entry name" value="Dinitrogenase iron-molybdenum cofactor biosynthesis domain"/>
    <property type="match status" value="1"/>
</dbReference>
<proteinExistence type="inferred from homology"/>
<comment type="similarity">
    <text evidence="1">Belongs to the NifX/NifY family.</text>
</comment>
<feature type="domain" description="Dinitrogenase iron-molybdenum cofactor N-terminal" evidence="4">
    <location>
        <begin position="6"/>
        <end position="84"/>
    </location>
</feature>
<dbReference type="Pfam" id="PF02579">
    <property type="entry name" value="Nitro_FeMo-Co"/>
    <property type="match status" value="1"/>
</dbReference>
<evidence type="ECO:0000259" key="4">
    <source>
        <dbReference type="Pfam" id="PF16844"/>
    </source>
</evidence>
<dbReference type="OrthoDB" id="9797941at2"/>
<gene>
    <name evidence="5" type="ORF">EDC35_107117</name>
</gene>
<keyword evidence="2" id="KW-0535">Nitrogen fixation</keyword>
<comment type="caution">
    <text evidence="5">The sequence shown here is derived from an EMBL/GenBank/DDBJ whole genome shotgun (WGS) entry which is preliminary data.</text>
</comment>
<dbReference type="PANTHER" id="PTHR33937:SF1">
    <property type="entry name" value="IRON-MOLIBDENUM COFACTOR PROCESSING PROTEIN"/>
    <property type="match status" value="1"/>
</dbReference>
<keyword evidence="6" id="KW-1185">Reference proteome</keyword>
<dbReference type="Gene3D" id="1.10.150.590">
    <property type="entry name" value="Dinitrogenase iron-molybdenum cofactor, N-terminal"/>
    <property type="match status" value="1"/>
</dbReference>
<evidence type="ECO:0000259" key="3">
    <source>
        <dbReference type="Pfam" id="PF02579"/>
    </source>
</evidence>
<dbReference type="SUPFAM" id="SSF53146">
    <property type="entry name" value="Nitrogenase accessory factor-like"/>
    <property type="match status" value="1"/>
</dbReference>
<organism evidence="5 6">
    <name type="scientific">Thiobaca trueperi</name>
    <dbReference type="NCBI Taxonomy" id="127458"/>
    <lineage>
        <taxon>Bacteria</taxon>
        <taxon>Pseudomonadati</taxon>
        <taxon>Pseudomonadota</taxon>
        <taxon>Gammaproteobacteria</taxon>
        <taxon>Chromatiales</taxon>
        <taxon>Chromatiaceae</taxon>
        <taxon>Thiobaca</taxon>
    </lineage>
</organism>
<dbReference type="InterPro" id="IPR051840">
    <property type="entry name" value="NifX/NifY_domain"/>
</dbReference>
<dbReference type="InterPro" id="IPR036105">
    <property type="entry name" value="DiNase_FeMo-co_biosyn_sf"/>
</dbReference>
<evidence type="ECO:0000313" key="5">
    <source>
        <dbReference type="EMBL" id="TCT19789.1"/>
    </source>
</evidence>
<dbReference type="Proteomes" id="UP000295717">
    <property type="component" value="Unassembled WGS sequence"/>
</dbReference>